<dbReference type="AlphaFoldDB" id="A0A3M8DQK9"/>
<evidence type="ECO:0000313" key="3">
    <source>
        <dbReference type="Proteomes" id="UP000271031"/>
    </source>
</evidence>
<evidence type="ECO:0000313" key="2">
    <source>
        <dbReference type="EMBL" id="RNB90426.1"/>
    </source>
</evidence>
<dbReference type="Pfam" id="PF06283">
    <property type="entry name" value="ThuA"/>
    <property type="match status" value="1"/>
</dbReference>
<gene>
    <name evidence="2" type="ORF">EDM56_07905</name>
</gene>
<evidence type="ECO:0000259" key="1">
    <source>
        <dbReference type="Pfam" id="PF06283"/>
    </source>
</evidence>
<dbReference type="SUPFAM" id="SSF52317">
    <property type="entry name" value="Class I glutamine amidotransferase-like"/>
    <property type="match status" value="1"/>
</dbReference>
<name>A0A3M8DQK9_9BACL</name>
<dbReference type="RefSeq" id="WP_122917352.1">
    <property type="nucleotide sequence ID" value="NZ_RHHQ01000007.1"/>
</dbReference>
<dbReference type="InterPro" id="IPR029062">
    <property type="entry name" value="Class_I_gatase-like"/>
</dbReference>
<dbReference type="OrthoDB" id="9785923at2"/>
<dbReference type="Proteomes" id="UP000271031">
    <property type="component" value="Unassembled WGS sequence"/>
</dbReference>
<sequence>MKKALILHGGWAWHYPKETAEFASTHLLDDYEVEVFTDLGVLESNRLHEFDVIVPIWTQGDLSVFQEQSLLKAVERGVGLACWHGIADAFNASHPFKLLLGGQFIAHPGDFIEYEVSFPKQDPLTAGLAPFKVFSEQYYMHTDPGNDVIATTAVDGDSFTWLKGVTMPVAWKRHWGEGRVFYHSLGHTPQELEKPEVLELTRRGIRWATR</sequence>
<dbReference type="Gene3D" id="3.40.50.880">
    <property type="match status" value="1"/>
</dbReference>
<dbReference type="EMBL" id="RHHQ01000007">
    <property type="protein sequence ID" value="RNB90426.1"/>
    <property type="molecule type" value="Genomic_DNA"/>
</dbReference>
<comment type="caution">
    <text evidence="2">The sequence shown here is derived from an EMBL/GenBank/DDBJ whole genome shotgun (WGS) entry which is preliminary data.</text>
</comment>
<proteinExistence type="predicted"/>
<accession>A0A3M8DQK9</accession>
<feature type="domain" description="ThuA-like" evidence="1">
    <location>
        <begin position="3"/>
        <end position="208"/>
    </location>
</feature>
<reference evidence="2 3" key="1">
    <citation type="submission" date="2018-10" db="EMBL/GenBank/DDBJ databases">
        <title>Phylogenomics of Brevibacillus.</title>
        <authorList>
            <person name="Dunlap C."/>
        </authorList>
    </citation>
    <scope>NUCLEOTIDE SEQUENCE [LARGE SCALE GENOMIC DNA]</scope>
    <source>
        <strain evidence="2 3">JCM 15716</strain>
    </source>
</reference>
<dbReference type="InterPro" id="IPR029010">
    <property type="entry name" value="ThuA-like"/>
</dbReference>
<protein>
    <submittedName>
        <fullName evidence="2">ThuA domain-containing protein</fullName>
    </submittedName>
</protein>
<organism evidence="2 3">
    <name type="scientific">Brevibacillus fluminis</name>
    <dbReference type="NCBI Taxonomy" id="511487"/>
    <lineage>
        <taxon>Bacteria</taxon>
        <taxon>Bacillati</taxon>
        <taxon>Bacillota</taxon>
        <taxon>Bacilli</taxon>
        <taxon>Bacillales</taxon>
        <taxon>Paenibacillaceae</taxon>
        <taxon>Brevibacillus</taxon>
    </lineage>
</organism>
<keyword evidence="3" id="KW-1185">Reference proteome</keyword>
<dbReference type="PANTHER" id="PTHR40469">
    <property type="entry name" value="SECRETED GLYCOSYL HYDROLASE"/>
    <property type="match status" value="1"/>
</dbReference>
<dbReference type="PANTHER" id="PTHR40469:SF2">
    <property type="entry name" value="GALACTOSE-BINDING DOMAIN-LIKE SUPERFAMILY PROTEIN"/>
    <property type="match status" value="1"/>
</dbReference>